<gene>
    <name evidence="2" type="ORF">GCM10023165_30850</name>
</gene>
<dbReference type="InterPro" id="IPR047655">
    <property type="entry name" value="Transpos_IS630-like"/>
</dbReference>
<dbReference type="Pfam" id="PF13358">
    <property type="entry name" value="DDE_3"/>
    <property type="match status" value="1"/>
</dbReference>
<name>A0ABP8HWP8_9BURK</name>
<dbReference type="Proteomes" id="UP001500975">
    <property type="component" value="Unassembled WGS sequence"/>
</dbReference>
<dbReference type="Gene3D" id="3.30.420.10">
    <property type="entry name" value="Ribonuclease H-like superfamily/Ribonuclease H"/>
    <property type="match status" value="1"/>
</dbReference>
<dbReference type="NCBIfam" id="NF033545">
    <property type="entry name" value="transpos_IS630"/>
    <property type="match status" value="1"/>
</dbReference>
<reference evidence="3" key="1">
    <citation type="journal article" date="2019" name="Int. J. Syst. Evol. Microbiol.">
        <title>The Global Catalogue of Microorganisms (GCM) 10K type strain sequencing project: providing services to taxonomists for standard genome sequencing and annotation.</title>
        <authorList>
            <consortium name="The Broad Institute Genomics Platform"/>
            <consortium name="The Broad Institute Genome Sequencing Center for Infectious Disease"/>
            <person name="Wu L."/>
            <person name="Ma J."/>
        </authorList>
    </citation>
    <scope>NUCLEOTIDE SEQUENCE [LARGE SCALE GENOMIC DNA]</scope>
    <source>
        <strain evidence="3">JCM 17804</strain>
    </source>
</reference>
<evidence type="ECO:0000313" key="2">
    <source>
        <dbReference type="EMBL" id="GAA4346245.1"/>
    </source>
</evidence>
<dbReference type="InterPro" id="IPR038717">
    <property type="entry name" value="Tc1-like_DDE_dom"/>
</dbReference>
<accession>A0ABP8HWP8</accession>
<proteinExistence type="predicted"/>
<protein>
    <recommendedName>
        <fullName evidence="1">Tc1-like transposase DDE domain-containing protein</fullName>
    </recommendedName>
</protein>
<sequence length="282" mass="32805">MPATLGLPLSRLSVADVARHAQRSGLVARISDSTVWRWLHEDAIRPWQHRCWIFPRDPHFQAKAGRILDLYERRWQGRALRLDEFVISTDEKTSIQARLRMHPSLSTEPGKSMRVEHEYTRRGAWAYLAALDVHRAKVFGRCETTTGIAPFDRLVDQVMSQPPYNTARRVFWVMDNGSSHRGDACVRRLTQAHPRLVPVHAPVHASWLNQIEIYFSIVQRKVLTPNDFPCLEALAQRLASFERYFESIAHPFEWKFTRTDLNALITRMRDRWAQSQPFKLAA</sequence>
<feature type="domain" description="Tc1-like transposase DDE" evidence="1">
    <location>
        <begin position="104"/>
        <end position="234"/>
    </location>
</feature>
<evidence type="ECO:0000313" key="3">
    <source>
        <dbReference type="Proteomes" id="UP001500975"/>
    </source>
</evidence>
<dbReference type="EMBL" id="BAABGJ010000033">
    <property type="protein sequence ID" value="GAA4346245.1"/>
    <property type="molecule type" value="Genomic_DNA"/>
</dbReference>
<comment type="caution">
    <text evidence="2">The sequence shown here is derived from an EMBL/GenBank/DDBJ whole genome shotgun (WGS) entry which is preliminary data.</text>
</comment>
<evidence type="ECO:0000259" key="1">
    <source>
        <dbReference type="Pfam" id="PF13358"/>
    </source>
</evidence>
<keyword evidence="3" id="KW-1185">Reference proteome</keyword>
<dbReference type="InterPro" id="IPR036397">
    <property type="entry name" value="RNaseH_sf"/>
</dbReference>
<organism evidence="2 3">
    <name type="scientific">Variovorax defluvii</name>
    <dbReference type="NCBI Taxonomy" id="913761"/>
    <lineage>
        <taxon>Bacteria</taxon>
        <taxon>Pseudomonadati</taxon>
        <taxon>Pseudomonadota</taxon>
        <taxon>Betaproteobacteria</taxon>
        <taxon>Burkholderiales</taxon>
        <taxon>Comamonadaceae</taxon>
        <taxon>Variovorax</taxon>
    </lineage>
</organism>